<feature type="transmembrane region" description="Helical" evidence="7">
    <location>
        <begin position="252"/>
        <end position="273"/>
    </location>
</feature>
<protein>
    <submittedName>
        <fullName evidence="10">Adenylate and Guanylate cyclase catalytic domain containing protein</fullName>
    </submittedName>
</protein>
<reference evidence="10" key="2">
    <citation type="journal article" date="2007" name="Science">
        <title>Draft genome sequence of the sexually transmitted pathogen Trichomonas vaginalis.</title>
        <authorList>
            <person name="Carlton J.M."/>
            <person name="Hirt R.P."/>
            <person name="Silva J.C."/>
            <person name="Delcher A.L."/>
            <person name="Schatz M."/>
            <person name="Zhao Q."/>
            <person name="Wortman J.R."/>
            <person name="Bidwell S.L."/>
            <person name="Alsmark U.C.M."/>
            <person name="Besteiro S."/>
            <person name="Sicheritz-Ponten T."/>
            <person name="Noel C.J."/>
            <person name="Dacks J.B."/>
            <person name="Foster P.G."/>
            <person name="Simillion C."/>
            <person name="Van de Peer Y."/>
            <person name="Miranda-Saavedra D."/>
            <person name="Barton G.J."/>
            <person name="Westrop G.D."/>
            <person name="Mueller S."/>
            <person name="Dessi D."/>
            <person name="Fiori P.L."/>
            <person name="Ren Q."/>
            <person name="Paulsen I."/>
            <person name="Zhang H."/>
            <person name="Bastida-Corcuera F.D."/>
            <person name="Simoes-Barbosa A."/>
            <person name="Brown M.T."/>
            <person name="Hayes R.D."/>
            <person name="Mukherjee M."/>
            <person name="Okumura C.Y."/>
            <person name="Schneider R."/>
            <person name="Smith A.J."/>
            <person name="Vanacova S."/>
            <person name="Villalvazo M."/>
            <person name="Haas B.J."/>
            <person name="Pertea M."/>
            <person name="Feldblyum T.V."/>
            <person name="Utterback T.R."/>
            <person name="Shu C.L."/>
            <person name="Osoegawa K."/>
            <person name="de Jong P.J."/>
            <person name="Hrdy I."/>
            <person name="Horvathova L."/>
            <person name="Zubacova Z."/>
            <person name="Dolezal P."/>
            <person name="Malik S.B."/>
            <person name="Logsdon J.M. Jr."/>
            <person name="Henze K."/>
            <person name="Gupta A."/>
            <person name="Wang C.C."/>
            <person name="Dunne R.L."/>
            <person name="Upcroft J.A."/>
            <person name="Upcroft P."/>
            <person name="White O."/>
            <person name="Salzberg S.L."/>
            <person name="Tang P."/>
            <person name="Chiu C.-H."/>
            <person name="Lee Y.-S."/>
            <person name="Embley T.M."/>
            <person name="Coombs G.H."/>
            <person name="Mottram J.C."/>
            <person name="Tachezy J."/>
            <person name="Fraser-Liggett C.M."/>
            <person name="Johnson P.J."/>
        </authorList>
    </citation>
    <scope>NUCLEOTIDE SEQUENCE [LARGE SCALE GENOMIC DNA]</scope>
    <source>
        <strain evidence="10">G3</strain>
    </source>
</reference>
<dbReference type="GO" id="GO:0035556">
    <property type="term" value="P:intracellular signal transduction"/>
    <property type="evidence" value="ECO:0007669"/>
    <property type="project" value="InterPro"/>
</dbReference>
<accession>A2ES71</accession>
<keyword evidence="4 7" id="KW-1133">Transmembrane helix</keyword>
<dbReference type="InParanoid" id="A2ES71"/>
<evidence type="ECO:0000313" key="10">
    <source>
        <dbReference type="EMBL" id="EAY04508.1"/>
    </source>
</evidence>
<evidence type="ECO:0000256" key="7">
    <source>
        <dbReference type="SAM" id="Phobius"/>
    </source>
</evidence>
<dbReference type="InterPro" id="IPR001054">
    <property type="entry name" value="A/G_cyclase"/>
</dbReference>
<dbReference type="PROSITE" id="PS50112">
    <property type="entry name" value="PAS"/>
    <property type="match status" value="1"/>
</dbReference>
<dbReference type="GO" id="GO:0001653">
    <property type="term" value="F:peptide receptor activity"/>
    <property type="evidence" value="ECO:0000318"/>
    <property type="project" value="GO_Central"/>
</dbReference>
<feature type="transmembrane region" description="Helical" evidence="7">
    <location>
        <begin position="77"/>
        <end position="98"/>
    </location>
</feature>
<keyword evidence="11" id="KW-1185">Reference proteome</keyword>
<feature type="transmembrane region" description="Helical" evidence="7">
    <location>
        <begin position="1116"/>
        <end position="1139"/>
    </location>
</feature>
<dbReference type="SUPFAM" id="SSF55785">
    <property type="entry name" value="PYP-like sensor domain (PAS domain)"/>
    <property type="match status" value="1"/>
</dbReference>
<dbReference type="GO" id="GO:0007168">
    <property type="term" value="P:receptor guanylyl cyclase signaling pathway"/>
    <property type="evidence" value="ECO:0000318"/>
    <property type="project" value="GO_Central"/>
</dbReference>
<keyword evidence="6" id="KW-0456">Lyase</keyword>
<feature type="transmembrane region" description="Helical" evidence="7">
    <location>
        <begin position="908"/>
        <end position="933"/>
    </location>
</feature>
<comment type="subcellular location">
    <subcellularLocation>
        <location evidence="1">Membrane</location>
    </subcellularLocation>
</comment>
<reference evidence="10" key="1">
    <citation type="submission" date="2006-10" db="EMBL/GenBank/DDBJ databases">
        <authorList>
            <person name="Amadeo P."/>
            <person name="Zhao Q."/>
            <person name="Wortman J."/>
            <person name="Fraser-Liggett C."/>
            <person name="Carlton J."/>
        </authorList>
    </citation>
    <scope>NUCLEOTIDE SEQUENCE</scope>
    <source>
        <strain evidence="10">G3</strain>
    </source>
</reference>
<feature type="transmembrane region" description="Helical" evidence="7">
    <location>
        <begin position="220"/>
        <end position="240"/>
    </location>
</feature>
<dbReference type="InterPro" id="IPR000014">
    <property type="entry name" value="PAS"/>
</dbReference>
<dbReference type="SMR" id="A2ES71"/>
<dbReference type="EMBL" id="DS113473">
    <property type="protein sequence ID" value="EAY04508.1"/>
    <property type="molecule type" value="Genomic_DNA"/>
</dbReference>
<evidence type="ECO:0000256" key="4">
    <source>
        <dbReference type="ARBA" id="ARBA00022989"/>
    </source>
</evidence>
<gene>
    <name evidence="10" type="ORF">TVAG_453250</name>
</gene>
<proteinExistence type="predicted"/>
<evidence type="ECO:0000256" key="1">
    <source>
        <dbReference type="ARBA" id="ARBA00004370"/>
    </source>
</evidence>
<evidence type="ECO:0000259" key="8">
    <source>
        <dbReference type="PROSITE" id="PS50112"/>
    </source>
</evidence>
<dbReference type="GO" id="GO:0004383">
    <property type="term" value="F:guanylate cyclase activity"/>
    <property type="evidence" value="ECO:0000318"/>
    <property type="project" value="GO_Central"/>
</dbReference>
<sequence>MRNNFFILFDYVTTASPPYYFLHVIFSIWRILQFFGPSFCTRYYSFWGKDTTMSTVNDVLSFFFSIVPASFHDVATPYFMLIFSCLFIVFYIFIIICAQVYSKQAKLPKVVPPILTVFFGTAGYILPPIACEMAAETIGRMIYNKHEYVNAMNIIGIILVVFTVSVYVWLVAAIYSVTITFRPDSLQTIVPSVQVSVILVTLTLYTITGVASELSLYPRVVFTLLGAVVYLSTLFATNQYGGFVVIGYKKAIFASSISGIILLCICVIFELVNTHGKEYVILAILALWIIIYFVCNFYLEHETSKSLIILDEIEESPDRFTELIKSKNHFSNVVIAGFRYAHPLCLSWKIYKAGIEHWPKDIKIWLSFSKFIAIYPAETQQLDWVANNIMQNKLKGSLAKHTLQQIQTIIRQREANLIPELKSKLDKIGKQVQATKHKVRYIWDLIIQGNVHELESVVHRAYIAIDNCEAEFQHLIRMFPNSRFVARSYSRFLRDVVADFAEYNKWKQNVMLLQRGVSVIPDQTHEFGLRAFPLLPQVIDYSEDDQMNANILTENTLTQEIEPEDEHLETDTDLRMSVRESINDLSIPAYRTARIVFILLFLICFLLPVVVLAAIIPKNIQSITKPLNFMEKISYIRAQIFQVVGLTHHLIVEEVASMPPLQLYDEPAPVHFGGTADTRKQLKYVTDLLVQRTQDLSEVMSFKPGNENMEKVRGYMYKNDVKFTTYTNDPTQPGTTEQVSVQHGIMQFSVLVTDLLKKDHFENRTLSEREIVTIISNTRVLTEDLSAALKYLTKYIIETDDSLIELTKYIMIFGSAFIFIVYMIAAYFIVKEIAHDKMAIYRAIASLPKYVVSRVADSFKVLKKDESNNSKSINSTTKDDELNKQEENMLKIFSTSSESDSSSTSDSITIIVCVTFLMLTNIASICVLGSFIIKIGKAMTLSSPQIDYMMAAYMFEFSSVVAMNLAACHFSGYGVARYNGEQLLNIAQEWQNNGIINYKAVRYGNSTLNVQAFSIMTSEELAGVPPEHCVFGENPKNSHDVYRCWNPDLLTTYVQTEIKSMIFKYKNEKIPIYANDTRLTQLWHAHIIHLFEMYYNDLFSKIVPKMTVSLNKDKPAIIGGAFAILFVGLIFEAVILGLLSSSENRQKFALRLLLHCPGNIVITNPYLAQLLAGNFKDRRNETSTGDAEFYEVLVKDMPDAILMLDMTGKILSSNNSIERIFGIKNEDIVNHSVIEFGNDFRNGNPFSLIETKKQLTSEDDFEVCQVYKKKDESEVHVNLTFTVLNQNIIVTMRDDTQTVMYNILIQDERTKSDRMLASILPPRLVVRVQAGEKNINFAVQSITVVFMDIVSFTPWCGSLPASTVMAALNRIFKEYDSICAMHTTMTKIKCIGDCYMGAGGIFADVNQPALHAKDVVEFGLECIEGLERVNEEINQKLQIRVGVNTGGPIVAGVLGTDKPTFEILGPAINMAQQMEHHGVPMKVHVSRAVYELIYGGPFDIKERGEVEIKNGPVVTYLIEKKKN</sequence>
<evidence type="ECO:0000256" key="3">
    <source>
        <dbReference type="ARBA" id="ARBA00022741"/>
    </source>
</evidence>
<evidence type="ECO:0000259" key="9">
    <source>
        <dbReference type="PROSITE" id="PS50125"/>
    </source>
</evidence>
<feature type="transmembrane region" description="Helical" evidence="7">
    <location>
        <begin position="953"/>
        <end position="976"/>
    </location>
</feature>
<dbReference type="OrthoDB" id="1890790at2759"/>
<feature type="transmembrane region" description="Helical" evidence="7">
    <location>
        <begin position="279"/>
        <end position="299"/>
    </location>
</feature>
<organism evidence="10 11">
    <name type="scientific">Trichomonas vaginalis (strain ATCC PRA-98 / G3)</name>
    <dbReference type="NCBI Taxonomy" id="412133"/>
    <lineage>
        <taxon>Eukaryota</taxon>
        <taxon>Metamonada</taxon>
        <taxon>Parabasalia</taxon>
        <taxon>Trichomonadida</taxon>
        <taxon>Trichomonadidae</taxon>
        <taxon>Trichomonas</taxon>
    </lineage>
</organism>
<dbReference type="GO" id="GO:0000166">
    <property type="term" value="F:nucleotide binding"/>
    <property type="evidence" value="ECO:0007669"/>
    <property type="project" value="UniProtKB-KW"/>
</dbReference>
<dbReference type="PANTHER" id="PTHR11920:SF335">
    <property type="entry name" value="GUANYLATE CYCLASE"/>
    <property type="match status" value="1"/>
</dbReference>
<dbReference type="CDD" id="cd07302">
    <property type="entry name" value="CHD"/>
    <property type="match status" value="1"/>
</dbReference>
<dbReference type="KEGG" id="tva:4762370"/>
<evidence type="ECO:0000256" key="6">
    <source>
        <dbReference type="ARBA" id="ARBA00023239"/>
    </source>
</evidence>
<evidence type="ECO:0000256" key="2">
    <source>
        <dbReference type="ARBA" id="ARBA00022692"/>
    </source>
</evidence>
<dbReference type="GO" id="GO:0005886">
    <property type="term" value="C:plasma membrane"/>
    <property type="evidence" value="ECO:0000318"/>
    <property type="project" value="GO_Central"/>
</dbReference>
<dbReference type="CDD" id="cd00130">
    <property type="entry name" value="PAS"/>
    <property type="match status" value="1"/>
</dbReference>
<dbReference type="Gene3D" id="3.30.70.1230">
    <property type="entry name" value="Nucleotide cyclase"/>
    <property type="match status" value="1"/>
</dbReference>
<dbReference type="GO" id="GO:0006182">
    <property type="term" value="P:cGMP biosynthetic process"/>
    <property type="evidence" value="ECO:0000318"/>
    <property type="project" value="GO_Central"/>
</dbReference>
<dbReference type="NCBIfam" id="TIGR00229">
    <property type="entry name" value="sensory_box"/>
    <property type="match status" value="1"/>
</dbReference>
<feature type="transmembrane region" description="Helical" evidence="7">
    <location>
        <begin position="809"/>
        <end position="830"/>
    </location>
</feature>
<dbReference type="Proteomes" id="UP000001542">
    <property type="component" value="Unassembled WGS sequence"/>
</dbReference>
<feature type="domain" description="Guanylate cyclase" evidence="9">
    <location>
        <begin position="1343"/>
        <end position="1475"/>
    </location>
</feature>
<dbReference type="GO" id="GO:0006355">
    <property type="term" value="P:regulation of DNA-templated transcription"/>
    <property type="evidence" value="ECO:0007669"/>
    <property type="project" value="InterPro"/>
</dbReference>
<keyword evidence="5 7" id="KW-0472">Membrane</keyword>
<dbReference type="VEuPathDB" id="TrichDB:TVAGG3_0612140"/>
<dbReference type="RefSeq" id="XP_001316731.1">
    <property type="nucleotide sequence ID" value="XM_001316696.1"/>
</dbReference>
<dbReference type="Pfam" id="PF00989">
    <property type="entry name" value="PAS"/>
    <property type="match status" value="1"/>
</dbReference>
<name>A2ES71_TRIV3</name>
<feature type="transmembrane region" description="Helical" evidence="7">
    <location>
        <begin position="595"/>
        <end position="616"/>
    </location>
</feature>
<evidence type="ECO:0000256" key="5">
    <source>
        <dbReference type="ARBA" id="ARBA00023136"/>
    </source>
</evidence>
<dbReference type="InterPro" id="IPR035965">
    <property type="entry name" value="PAS-like_dom_sf"/>
</dbReference>
<dbReference type="InterPro" id="IPR013767">
    <property type="entry name" value="PAS_fold"/>
</dbReference>
<keyword evidence="2 7" id="KW-0812">Transmembrane</keyword>
<feature type="transmembrane region" description="Helical" evidence="7">
    <location>
        <begin position="150"/>
        <end position="177"/>
    </location>
</feature>
<feature type="transmembrane region" description="Helical" evidence="7">
    <location>
        <begin position="189"/>
        <end position="208"/>
    </location>
</feature>
<feature type="domain" description="PAS" evidence="8">
    <location>
        <begin position="1186"/>
        <end position="1234"/>
    </location>
</feature>
<dbReference type="InterPro" id="IPR050401">
    <property type="entry name" value="Cyclic_nucleotide_synthase"/>
</dbReference>
<dbReference type="InterPro" id="IPR029787">
    <property type="entry name" value="Nucleotide_cyclase"/>
</dbReference>
<dbReference type="OMA" id="AQICIES"/>
<dbReference type="PANTHER" id="PTHR11920">
    <property type="entry name" value="GUANYLYL CYCLASE"/>
    <property type="match status" value="1"/>
</dbReference>
<feature type="transmembrane region" description="Helical" evidence="7">
    <location>
        <begin position="110"/>
        <end position="130"/>
    </location>
</feature>
<dbReference type="eggNOG" id="KOG4171">
    <property type="taxonomic scope" value="Eukaryota"/>
</dbReference>
<dbReference type="Gene3D" id="3.30.450.20">
    <property type="entry name" value="PAS domain"/>
    <property type="match status" value="1"/>
</dbReference>
<dbReference type="SMART" id="SM00044">
    <property type="entry name" value="CYCc"/>
    <property type="match status" value="1"/>
</dbReference>
<evidence type="ECO:0000313" key="11">
    <source>
        <dbReference type="Proteomes" id="UP000001542"/>
    </source>
</evidence>
<dbReference type="SUPFAM" id="SSF55073">
    <property type="entry name" value="Nucleotide cyclase"/>
    <property type="match status" value="1"/>
</dbReference>
<keyword evidence="3" id="KW-0547">Nucleotide-binding</keyword>
<dbReference type="STRING" id="5722.A2ES71"/>
<dbReference type="PROSITE" id="PS50125">
    <property type="entry name" value="GUANYLATE_CYCLASE_2"/>
    <property type="match status" value="1"/>
</dbReference>
<dbReference type="SMART" id="SM00091">
    <property type="entry name" value="PAS"/>
    <property type="match status" value="1"/>
</dbReference>
<dbReference type="VEuPathDB" id="TrichDB:TVAG_453250"/>
<dbReference type="Pfam" id="PF00211">
    <property type="entry name" value="Guanylate_cyc"/>
    <property type="match status" value="1"/>
</dbReference>